<evidence type="ECO:0000256" key="4">
    <source>
        <dbReference type="ARBA" id="ARBA00022833"/>
    </source>
</evidence>
<dbReference type="OrthoDB" id="9801445at2"/>
<reference evidence="6 7" key="1">
    <citation type="submission" date="2019-02" db="EMBL/GenBank/DDBJ databases">
        <title>Deep-cultivation of Planctomycetes and their phenomic and genomic characterization uncovers novel biology.</title>
        <authorList>
            <person name="Wiegand S."/>
            <person name="Jogler M."/>
            <person name="Boedeker C."/>
            <person name="Pinto D."/>
            <person name="Vollmers J."/>
            <person name="Rivas-Marin E."/>
            <person name="Kohn T."/>
            <person name="Peeters S.H."/>
            <person name="Heuer A."/>
            <person name="Rast P."/>
            <person name="Oberbeckmann S."/>
            <person name="Bunk B."/>
            <person name="Jeske O."/>
            <person name="Meyerdierks A."/>
            <person name="Storesund J.E."/>
            <person name="Kallscheuer N."/>
            <person name="Luecker S."/>
            <person name="Lage O.M."/>
            <person name="Pohl T."/>
            <person name="Merkel B.J."/>
            <person name="Hornburger P."/>
            <person name="Mueller R.-W."/>
            <person name="Bruemmer F."/>
            <person name="Labrenz M."/>
            <person name="Spormann A.M."/>
            <person name="Op den Camp H."/>
            <person name="Overmann J."/>
            <person name="Amann R."/>
            <person name="Jetten M.S.M."/>
            <person name="Mascher T."/>
            <person name="Medema M.H."/>
            <person name="Devos D.P."/>
            <person name="Kaster A.-K."/>
            <person name="Ovreas L."/>
            <person name="Rohde M."/>
            <person name="Galperin M.Y."/>
            <person name="Jogler C."/>
        </authorList>
    </citation>
    <scope>NUCLEOTIDE SEQUENCE [LARGE SCALE GENOMIC DNA]</scope>
    <source>
        <strain evidence="6 7">Mal48</strain>
    </source>
</reference>
<evidence type="ECO:0000313" key="6">
    <source>
        <dbReference type="EMBL" id="QDT32613.1"/>
    </source>
</evidence>
<gene>
    <name evidence="6" type="primary">crnA</name>
    <name evidence="6" type="ORF">Mal48_18600</name>
</gene>
<dbReference type="PANTHER" id="PTHR35005">
    <property type="entry name" value="3-DEHYDRO-SCYLLO-INOSOSE HYDROLASE"/>
    <property type="match status" value="1"/>
</dbReference>
<keyword evidence="7" id="KW-1185">Reference proteome</keyword>
<comment type="cofactor">
    <cofactor evidence="1">
        <name>Zn(2+)</name>
        <dbReference type="ChEBI" id="CHEBI:29105"/>
    </cofactor>
</comment>
<dbReference type="AlphaFoldDB" id="A0A517QLU9"/>
<evidence type="ECO:0000256" key="2">
    <source>
        <dbReference type="ARBA" id="ARBA00022723"/>
    </source>
</evidence>
<dbReference type="EMBL" id="CP036267">
    <property type="protein sequence ID" value="QDT32613.1"/>
    <property type="molecule type" value="Genomic_DNA"/>
</dbReference>
<accession>A0A517QLU9</accession>
<keyword evidence="2" id="KW-0479">Metal-binding</keyword>
<dbReference type="InterPro" id="IPR024087">
    <property type="entry name" value="Creatininase-like_sf"/>
</dbReference>
<protein>
    <submittedName>
        <fullName evidence="6">Creatinine amidohydrolase</fullName>
        <ecNumber evidence="6">3.5.2.10</ecNumber>
    </submittedName>
</protein>
<dbReference type="RefSeq" id="WP_145197997.1">
    <property type="nucleotide sequence ID" value="NZ_CP036267.1"/>
</dbReference>
<dbReference type="PANTHER" id="PTHR35005:SF1">
    <property type="entry name" value="2-AMINO-5-FORMYLAMINO-6-RIBOSYLAMINOPYRIMIDIN-4(3H)-ONE 5'-MONOPHOSPHATE DEFORMYLASE"/>
    <property type="match status" value="1"/>
</dbReference>
<dbReference type="InterPro" id="IPR003785">
    <property type="entry name" value="Creatininase/forma_Hydrolase"/>
</dbReference>
<comment type="similarity">
    <text evidence="5">Belongs to the creatininase superfamily.</text>
</comment>
<keyword evidence="3 6" id="KW-0378">Hydrolase</keyword>
<dbReference type="Pfam" id="PF02633">
    <property type="entry name" value="Creatininase"/>
    <property type="match status" value="1"/>
</dbReference>
<dbReference type="GO" id="GO:0047789">
    <property type="term" value="F:creatininase activity"/>
    <property type="evidence" value="ECO:0007669"/>
    <property type="project" value="UniProtKB-EC"/>
</dbReference>
<dbReference type="KEGG" id="tpol:Mal48_18600"/>
<evidence type="ECO:0000256" key="3">
    <source>
        <dbReference type="ARBA" id="ARBA00022801"/>
    </source>
</evidence>
<dbReference type="GO" id="GO:0016811">
    <property type="term" value="F:hydrolase activity, acting on carbon-nitrogen (but not peptide) bonds, in linear amides"/>
    <property type="evidence" value="ECO:0007669"/>
    <property type="project" value="TreeGrafter"/>
</dbReference>
<proteinExistence type="inferred from homology"/>
<keyword evidence="4" id="KW-0862">Zinc</keyword>
<evidence type="ECO:0000256" key="5">
    <source>
        <dbReference type="ARBA" id="ARBA00024029"/>
    </source>
</evidence>
<dbReference type="Gene3D" id="3.40.50.10310">
    <property type="entry name" value="Creatininase"/>
    <property type="match status" value="1"/>
</dbReference>
<sequence length="237" mass="26408">MTESKPVLLHKHTRKEFRTRFASGELKACIIPIAAIEQHLEHLEMEHDWRSATHIASQVAQRLSPNVLVAEGVMAGISEHHMSHPGTLTLSPATFLAVLTDLIDSVVRAGFKNVLVLNGHGGNIIPCEAVWDQLLRRFQVNLQFLPYWNVLNREDAELLETKSIPGHAQEFETAFAMAVFPENVREHELSNQPDPAPALAKPEAGQELINRVVDRVSAHLEEMMNGKSVVATPPFFP</sequence>
<dbReference type="EC" id="3.5.2.10" evidence="6"/>
<dbReference type="GO" id="GO:0046872">
    <property type="term" value="F:metal ion binding"/>
    <property type="evidence" value="ECO:0007669"/>
    <property type="project" value="UniProtKB-KW"/>
</dbReference>
<dbReference type="GO" id="GO:0009231">
    <property type="term" value="P:riboflavin biosynthetic process"/>
    <property type="evidence" value="ECO:0007669"/>
    <property type="project" value="TreeGrafter"/>
</dbReference>
<name>A0A517QLU9_9PLAN</name>
<evidence type="ECO:0000313" key="7">
    <source>
        <dbReference type="Proteomes" id="UP000315724"/>
    </source>
</evidence>
<dbReference type="Proteomes" id="UP000315724">
    <property type="component" value="Chromosome"/>
</dbReference>
<dbReference type="SUPFAM" id="SSF102215">
    <property type="entry name" value="Creatininase"/>
    <property type="match status" value="1"/>
</dbReference>
<evidence type="ECO:0000256" key="1">
    <source>
        <dbReference type="ARBA" id="ARBA00001947"/>
    </source>
</evidence>
<organism evidence="6 7">
    <name type="scientific">Thalassoglobus polymorphus</name>
    <dbReference type="NCBI Taxonomy" id="2527994"/>
    <lineage>
        <taxon>Bacteria</taxon>
        <taxon>Pseudomonadati</taxon>
        <taxon>Planctomycetota</taxon>
        <taxon>Planctomycetia</taxon>
        <taxon>Planctomycetales</taxon>
        <taxon>Planctomycetaceae</taxon>
        <taxon>Thalassoglobus</taxon>
    </lineage>
</organism>